<evidence type="ECO:0000313" key="2">
    <source>
        <dbReference type="EMBL" id="EUJ31759.1"/>
    </source>
</evidence>
<reference evidence="2 3" key="1">
    <citation type="journal article" date="2014" name="Int. J. Syst. Evol. Microbiol.">
        <title>Listeria floridensis sp. nov., Listeria aquatica sp. nov., Listeria cornellensis sp. nov., Listeria riparia sp. nov. and Listeria grandensis sp. nov., from agricultural and natural environments.</title>
        <authorList>
            <person name="den Bakker H.C."/>
            <person name="Warchocki S."/>
            <person name="Wright E.M."/>
            <person name="Allred A.F."/>
            <person name="Ahlstrom C."/>
            <person name="Manuel C.S."/>
            <person name="Stasiewicz M.J."/>
            <person name="Burrell A."/>
            <person name="Roof S."/>
            <person name="Strawn L."/>
            <person name="Fortes E.D."/>
            <person name="Nightingale K.K."/>
            <person name="Kephart D."/>
            <person name="Wiedmann M."/>
        </authorList>
    </citation>
    <scope>NUCLEOTIDE SEQUENCE [LARGE SCALE GENOMIC DNA]</scope>
    <source>
        <strain evidence="2 3">FSL S10-1187</strain>
    </source>
</reference>
<dbReference type="RefSeq" id="WP_036097273.1">
    <property type="nucleotide sequence ID" value="NZ_AODF01000015.1"/>
</dbReference>
<feature type="region of interest" description="Disordered" evidence="1">
    <location>
        <begin position="59"/>
        <end position="79"/>
    </location>
</feature>
<dbReference type="Proteomes" id="UP000019249">
    <property type="component" value="Unassembled WGS sequence"/>
</dbReference>
<sequence length="124" mass="14102">MTVVIIILLVAAIALFVLSFMQKGDNKQLETELEEVASQLMHENYELKKRVSALEKLMNPENGQTTDLPAETEESTDLSPKMKDLLKKQVITLYTTGIATDEIVEQIALPREEVEQIIEEYLEH</sequence>
<accession>A0ABP3AXW4</accession>
<evidence type="ECO:0008006" key="4">
    <source>
        <dbReference type="Google" id="ProtNLM"/>
    </source>
</evidence>
<dbReference type="EMBL" id="AODF01000015">
    <property type="protein sequence ID" value="EUJ31759.1"/>
    <property type="molecule type" value="Genomic_DNA"/>
</dbReference>
<evidence type="ECO:0000256" key="1">
    <source>
        <dbReference type="SAM" id="MobiDB-lite"/>
    </source>
</evidence>
<comment type="caution">
    <text evidence="2">The sequence shown here is derived from an EMBL/GenBank/DDBJ whole genome shotgun (WGS) entry which is preliminary data.</text>
</comment>
<dbReference type="InterPro" id="IPR009554">
    <property type="entry name" value="Phageshock_PspB"/>
</dbReference>
<dbReference type="Pfam" id="PF06667">
    <property type="entry name" value="PspB"/>
    <property type="match status" value="1"/>
</dbReference>
<protein>
    <recommendedName>
        <fullName evidence="4">Secreted protein</fullName>
    </recommendedName>
</protein>
<organism evidence="2 3">
    <name type="scientific">Listeria floridensis FSL S10-1187</name>
    <dbReference type="NCBI Taxonomy" id="1265817"/>
    <lineage>
        <taxon>Bacteria</taxon>
        <taxon>Bacillati</taxon>
        <taxon>Bacillota</taxon>
        <taxon>Bacilli</taxon>
        <taxon>Bacillales</taxon>
        <taxon>Listeriaceae</taxon>
        <taxon>Listeria</taxon>
    </lineage>
</organism>
<keyword evidence="3" id="KW-1185">Reference proteome</keyword>
<proteinExistence type="predicted"/>
<name>A0ABP3AXW4_9LIST</name>
<evidence type="ECO:0000313" key="3">
    <source>
        <dbReference type="Proteomes" id="UP000019249"/>
    </source>
</evidence>
<gene>
    <name evidence="2" type="ORF">MFLO_08107</name>
</gene>